<gene>
    <name evidence="1" type="ordered locus">Clocel_2550</name>
</gene>
<dbReference type="EMBL" id="CP002160">
    <property type="protein sequence ID" value="ADL52262.1"/>
    <property type="molecule type" value="Genomic_DNA"/>
</dbReference>
<dbReference type="InterPro" id="IPR021243">
    <property type="entry name" value="DUF2804"/>
</dbReference>
<evidence type="ECO:0000313" key="2">
    <source>
        <dbReference type="Proteomes" id="UP000002730"/>
    </source>
</evidence>
<keyword evidence="2" id="KW-1185">Reference proteome</keyword>
<dbReference type="RefSeq" id="WP_010075522.1">
    <property type="nucleotide sequence ID" value="NC_014393.1"/>
</dbReference>
<reference evidence="1 2" key="1">
    <citation type="submission" date="2010-08" db="EMBL/GenBank/DDBJ databases">
        <title>Complete sequence of Clostridium cellulovorans 743B.</title>
        <authorList>
            <consortium name="US DOE Joint Genome Institute"/>
            <person name="Lucas S."/>
            <person name="Copeland A."/>
            <person name="Lapidus A."/>
            <person name="Cheng J.-F."/>
            <person name="Bruce D."/>
            <person name="Goodwin L."/>
            <person name="Pitluck S."/>
            <person name="Chertkov O."/>
            <person name="Detter J.C."/>
            <person name="Han C."/>
            <person name="Tapia R."/>
            <person name="Land M."/>
            <person name="Hauser L."/>
            <person name="Chang Y.-J."/>
            <person name="Jeffries C."/>
            <person name="Kyrpides N."/>
            <person name="Ivanova N."/>
            <person name="Mikhailova N."/>
            <person name="Hemme C.L."/>
            <person name="Woyke T."/>
        </authorList>
    </citation>
    <scope>NUCLEOTIDE SEQUENCE [LARGE SCALE GENOMIC DNA]</scope>
    <source>
        <strain evidence="2">ATCC 35296 / DSM 3052 / OCM 3 / 743B</strain>
    </source>
</reference>
<dbReference type="Pfam" id="PF10974">
    <property type="entry name" value="DUF2804"/>
    <property type="match status" value="1"/>
</dbReference>
<evidence type="ECO:0008006" key="3">
    <source>
        <dbReference type="Google" id="ProtNLM"/>
    </source>
</evidence>
<dbReference type="HOGENOM" id="CLU_914319_0_0_9"/>
<dbReference type="AlphaFoldDB" id="D9SQQ6"/>
<dbReference type="Proteomes" id="UP000002730">
    <property type="component" value="Chromosome"/>
</dbReference>
<dbReference type="SUPFAM" id="SSF159245">
    <property type="entry name" value="AttH-like"/>
    <property type="match status" value="1"/>
</dbReference>
<dbReference type="OrthoDB" id="5413160at2"/>
<name>D9SQQ6_CLOC7</name>
<organism evidence="1 2">
    <name type="scientific">Clostridium cellulovorans (strain ATCC 35296 / DSM 3052 / OCM 3 / 743B)</name>
    <dbReference type="NCBI Taxonomy" id="573061"/>
    <lineage>
        <taxon>Bacteria</taxon>
        <taxon>Bacillati</taxon>
        <taxon>Bacillota</taxon>
        <taxon>Clostridia</taxon>
        <taxon>Eubacteriales</taxon>
        <taxon>Clostridiaceae</taxon>
        <taxon>Clostridium</taxon>
    </lineage>
</organism>
<dbReference type="KEGG" id="ccb:Clocel_2550"/>
<sequence>MDLEEKKVRRKDIFSNPRYKEWWYTGCYDKNENLYFSFYFVRVPFLDSVKFTVFDLNKDTPFTYSKKLFLDSSQKKNKLDLHKRSKEIFISYSGDEVSGWVFDMQAKNFSASLKIEPTEPYFTKFDNNFINEYALLHFMKNKVMGQIVANGITYKITNGLGYYDHCFGKVPRKTFWHWLAVQNENLAFVSLINYGSFSQKYTEVLVKGRDGRSSWIRLNQEVSFEYTSYSKKSKWRLTSCDNELEITILMVSKSKEDIPPIVPIFINLKHDEYYVKVNGRVKIDNIWIDTGEMYGVMEEHCGKW</sequence>
<evidence type="ECO:0000313" key="1">
    <source>
        <dbReference type="EMBL" id="ADL52262.1"/>
    </source>
</evidence>
<proteinExistence type="predicted"/>
<accession>D9SQQ6</accession>
<protein>
    <recommendedName>
        <fullName evidence="3">AttH domain-containing protein</fullName>
    </recommendedName>
</protein>